<keyword evidence="2" id="KW-1185">Reference proteome</keyword>
<sequence length="125" mass="13428">MAASAGMGMGGQCLGCYNIFYSAGQNGAPAPSQIPARASGGRSVDLGVYASNLNHASTEIAMASSPISHARGSPHRERYICTIPEDVTAIREKNSDVCSDVVLRNWNENSYTVSSRYTEYSPYER</sequence>
<comment type="caution">
    <text evidence="1">The sequence shown here is derived from an EMBL/GenBank/DDBJ whole genome shotgun (WGS) entry which is preliminary data.</text>
</comment>
<reference evidence="1 2" key="1">
    <citation type="submission" date="2021-06" db="EMBL/GenBank/DDBJ databases">
        <title>Chromosome-level genome assembly of the red-tail catfish (Hemibagrus wyckioides).</title>
        <authorList>
            <person name="Shao F."/>
        </authorList>
    </citation>
    <scope>NUCLEOTIDE SEQUENCE [LARGE SCALE GENOMIC DNA]</scope>
    <source>
        <strain evidence="1">EC202008001</strain>
        <tissue evidence="1">Blood</tissue>
    </source>
</reference>
<dbReference type="Proteomes" id="UP000824219">
    <property type="component" value="Linkage Group LG02"/>
</dbReference>
<proteinExistence type="predicted"/>
<organism evidence="1 2">
    <name type="scientific">Hemibagrus wyckioides</name>
    <dbReference type="NCBI Taxonomy" id="337641"/>
    <lineage>
        <taxon>Eukaryota</taxon>
        <taxon>Metazoa</taxon>
        <taxon>Chordata</taxon>
        <taxon>Craniata</taxon>
        <taxon>Vertebrata</taxon>
        <taxon>Euteleostomi</taxon>
        <taxon>Actinopterygii</taxon>
        <taxon>Neopterygii</taxon>
        <taxon>Teleostei</taxon>
        <taxon>Ostariophysi</taxon>
        <taxon>Siluriformes</taxon>
        <taxon>Bagridae</taxon>
        <taxon>Hemibagrus</taxon>
    </lineage>
</organism>
<dbReference type="EMBL" id="JAHKSW010000002">
    <property type="protein sequence ID" value="KAG7335333.1"/>
    <property type="molecule type" value="Genomic_DNA"/>
</dbReference>
<protein>
    <submittedName>
        <fullName evidence="1">Uncharacterized protein</fullName>
    </submittedName>
</protein>
<evidence type="ECO:0000313" key="2">
    <source>
        <dbReference type="Proteomes" id="UP000824219"/>
    </source>
</evidence>
<dbReference type="AlphaFoldDB" id="A0A9D3P617"/>
<evidence type="ECO:0000313" key="1">
    <source>
        <dbReference type="EMBL" id="KAG7335333.1"/>
    </source>
</evidence>
<accession>A0A9D3P617</accession>
<name>A0A9D3P617_9TELE</name>
<gene>
    <name evidence="1" type="ORF">KOW79_001929</name>
</gene>